<keyword evidence="1" id="KW-1133">Transmembrane helix</keyword>
<accession>A0ABR1FD23</accession>
<keyword evidence="1" id="KW-0812">Transmembrane</keyword>
<dbReference type="GeneID" id="90037090"/>
<keyword evidence="1" id="KW-0472">Membrane</keyword>
<organism evidence="2 3">
    <name type="scientific">Myxozyma melibiosi</name>
    <dbReference type="NCBI Taxonomy" id="54550"/>
    <lineage>
        <taxon>Eukaryota</taxon>
        <taxon>Fungi</taxon>
        <taxon>Dikarya</taxon>
        <taxon>Ascomycota</taxon>
        <taxon>Saccharomycotina</taxon>
        <taxon>Lipomycetes</taxon>
        <taxon>Lipomycetales</taxon>
        <taxon>Lipomycetaceae</taxon>
        <taxon>Myxozyma</taxon>
    </lineage>
</organism>
<dbReference type="PANTHER" id="PTHR28142:SF1">
    <property type="entry name" value="MITOCHONDRIAL INNER MEMBRANE I-AAA PROTEASE SUPERCOMPLEX SUBUNIT MGR3-RELATED"/>
    <property type="match status" value="1"/>
</dbReference>
<comment type="caution">
    <text evidence="2">The sequence shown here is derived from an EMBL/GenBank/DDBJ whole genome shotgun (WGS) entry which is preliminary data.</text>
</comment>
<evidence type="ECO:0000256" key="1">
    <source>
        <dbReference type="SAM" id="Phobius"/>
    </source>
</evidence>
<dbReference type="InterPro" id="IPR040201">
    <property type="entry name" value="Mrg3-like"/>
</dbReference>
<evidence type="ECO:0000313" key="2">
    <source>
        <dbReference type="EMBL" id="KAK7207715.1"/>
    </source>
</evidence>
<dbReference type="PANTHER" id="PTHR28142">
    <property type="entry name" value="MITOCHONDRIAL INNER MEMBRANE I-AAA PROTEASE SUPERCOMPLEX SUBUNIT MGR3-RELATED"/>
    <property type="match status" value="1"/>
</dbReference>
<reference evidence="2 3" key="1">
    <citation type="submission" date="2024-03" db="EMBL/GenBank/DDBJ databases">
        <title>Genome-scale model development and genomic sequencing of the oleaginous clade Lipomyces.</title>
        <authorList>
            <consortium name="Lawrence Berkeley National Laboratory"/>
            <person name="Czajka J.J."/>
            <person name="Han Y."/>
            <person name="Kim J."/>
            <person name="Mondo S.J."/>
            <person name="Hofstad B.A."/>
            <person name="Robles A."/>
            <person name="Haridas S."/>
            <person name="Riley R."/>
            <person name="LaButti K."/>
            <person name="Pangilinan J."/>
            <person name="Andreopoulos W."/>
            <person name="Lipzen A."/>
            <person name="Yan J."/>
            <person name="Wang M."/>
            <person name="Ng V."/>
            <person name="Grigoriev I.V."/>
            <person name="Spatafora J.W."/>
            <person name="Magnuson J.K."/>
            <person name="Baker S.E."/>
            <person name="Pomraning K.R."/>
        </authorList>
    </citation>
    <scope>NUCLEOTIDE SEQUENCE [LARGE SCALE GENOMIC DNA]</scope>
    <source>
        <strain evidence="2 3">Phaff 52-87</strain>
    </source>
</reference>
<dbReference type="EMBL" id="JBBJBU010000001">
    <property type="protein sequence ID" value="KAK7207715.1"/>
    <property type="molecule type" value="Genomic_DNA"/>
</dbReference>
<feature type="transmembrane region" description="Helical" evidence="1">
    <location>
        <begin position="72"/>
        <end position="88"/>
    </location>
</feature>
<keyword evidence="3" id="KW-1185">Reference proteome</keyword>
<gene>
    <name evidence="2" type="ORF">BZA70DRAFT_272041</name>
</gene>
<protein>
    <submittedName>
        <fullName evidence="2">Uncharacterized protein</fullName>
    </submittedName>
</protein>
<evidence type="ECO:0000313" key="3">
    <source>
        <dbReference type="Proteomes" id="UP001498771"/>
    </source>
</evidence>
<name>A0ABR1FD23_9ASCO</name>
<dbReference type="RefSeq" id="XP_064770748.1">
    <property type="nucleotide sequence ID" value="XM_064911578.1"/>
</dbReference>
<sequence>MLSRSPRLLSSAASSASRTSPLALGARRCHLPLFRTRIDFSRPPPPPHSSLLRSSFSTLPRPQRKFWTRRKLILLGVVSIAAIGYVAFPKHNYPAEVADLIRLGLYAERKESDPDRYATALDYYLAALEVADKLGMDKSSVEYTGLQIKAASMLELMGAEQQAFGIYKQLLQFGTEWAVTEISGRGSAFSLFSLPAAQTLTYLRVCVRGLELAESVTDKIEMLHYTALWIDVTQGWLPDQYHDILQTRAVSWLKDLQQTQNLETKLIDDTSAEILDFDSLGSVTPVDESPDQYSFPLFPSTEEIDKFQKWRVTDDVDDTLLLARDFFATACIELLLPNIGLQIKKENVRLMQMYGLSLPRIIRTEVDICSGYYIAYELSTTSEDPAKQARGLKLLDTARECYKDILRSIEEIRSSPTERIDYTPEDYEDLEVSNSLTVYGLGVIEAKQKNYSEAMRLFKEARSRALVAKLPALVDRIKEEWDQLVAEMTADQITDRDTIADALQYLGALKDASPSI</sequence>
<proteinExistence type="predicted"/>
<dbReference type="Proteomes" id="UP001498771">
    <property type="component" value="Unassembled WGS sequence"/>
</dbReference>